<evidence type="ECO:0000313" key="1">
    <source>
        <dbReference type="EMBL" id="MBA4656768.1"/>
    </source>
</evidence>
<accession>A0A7C9E956</accession>
<sequence length="119" mass="13768">MKADFPKRLLYSSTELPVKLLTEMLRNSSFVNGGKSDGKLPLNLLLETSKYFKEPSFEMGFKFPEILHFETSRSSNLLRFPNPEGKTLKSLFETSSFFRFNNPEILTNLVNRLSDKLRL</sequence>
<protein>
    <submittedName>
        <fullName evidence="1">Uncharacterized protein</fullName>
    </submittedName>
</protein>
<organism evidence="1">
    <name type="scientific">Opuntia streptacantha</name>
    <name type="common">Prickly pear cactus</name>
    <name type="synonym">Opuntia cardona</name>
    <dbReference type="NCBI Taxonomy" id="393608"/>
    <lineage>
        <taxon>Eukaryota</taxon>
        <taxon>Viridiplantae</taxon>
        <taxon>Streptophyta</taxon>
        <taxon>Embryophyta</taxon>
        <taxon>Tracheophyta</taxon>
        <taxon>Spermatophyta</taxon>
        <taxon>Magnoliopsida</taxon>
        <taxon>eudicotyledons</taxon>
        <taxon>Gunneridae</taxon>
        <taxon>Pentapetalae</taxon>
        <taxon>Caryophyllales</taxon>
        <taxon>Cactineae</taxon>
        <taxon>Cactaceae</taxon>
        <taxon>Opuntioideae</taxon>
        <taxon>Opuntia</taxon>
    </lineage>
</organism>
<dbReference type="EMBL" id="GISG01193441">
    <property type="protein sequence ID" value="MBA4656768.1"/>
    <property type="molecule type" value="Transcribed_RNA"/>
</dbReference>
<dbReference type="AlphaFoldDB" id="A0A7C9E956"/>
<reference evidence="1" key="2">
    <citation type="submission" date="2020-07" db="EMBL/GenBank/DDBJ databases">
        <authorList>
            <person name="Vera ALvarez R."/>
            <person name="Arias-Moreno D.M."/>
            <person name="Jimenez-Jacinto V."/>
            <person name="Jimenez-Bremont J.F."/>
            <person name="Swaminathan K."/>
            <person name="Moose S.P."/>
            <person name="Guerrero-Gonzalez M.L."/>
            <person name="Marino-Ramirez L."/>
            <person name="Landsman D."/>
            <person name="Rodriguez-Kessler M."/>
            <person name="Delgado-Sanchez P."/>
        </authorList>
    </citation>
    <scope>NUCLEOTIDE SEQUENCE</scope>
    <source>
        <tissue evidence="1">Cladode</tissue>
    </source>
</reference>
<name>A0A7C9E956_OPUST</name>
<reference evidence="1" key="1">
    <citation type="journal article" date="2013" name="J. Plant Res.">
        <title>Effect of fungi and light on seed germination of three Opuntia species from semiarid lands of central Mexico.</title>
        <authorList>
            <person name="Delgado-Sanchez P."/>
            <person name="Jimenez-Bremont J.F."/>
            <person name="Guerrero-Gonzalez Mde L."/>
            <person name="Flores J."/>
        </authorList>
    </citation>
    <scope>NUCLEOTIDE SEQUENCE</scope>
    <source>
        <tissue evidence="1">Cladode</tissue>
    </source>
</reference>
<proteinExistence type="predicted"/>